<organism evidence="2 3">
    <name type="scientific">Paracoccus broussonetiae</name>
    <dbReference type="NCBI Taxonomy" id="3075834"/>
    <lineage>
        <taxon>Bacteria</taxon>
        <taxon>Pseudomonadati</taxon>
        <taxon>Pseudomonadota</taxon>
        <taxon>Alphaproteobacteria</taxon>
        <taxon>Rhodobacterales</taxon>
        <taxon>Paracoccaceae</taxon>
        <taxon>Paracoccus</taxon>
    </lineage>
</organism>
<evidence type="ECO:0000256" key="1">
    <source>
        <dbReference type="SAM" id="MobiDB-lite"/>
    </source>
</evidence>
<evidence type="ECO:0000313" key="2">
    <source>
        <dbReference type="EMBL" id="MDT1062280.1"/>
    </source>
</evidence>
<comment type="caution">
    <text evidence="2">The sequence shown here is derived from an EMBL/GenBank/DDBJ whole genome shotgun (WGS) entry which is preliminary data.</text>
</comment>
<feature type="compositionally biased region" description="Basic and acidic residues" evidence="1">
    <location>
        <begin position="17"/>
        <end position="37"/>
    </location>
</feature>
<gene>
    <name evidence="2" type="ORF">RM190_10445</name>
</gene>
<reference evidence="3" key="1">
    <citation type="submission" date="2023-07" db="EMBL/GenBank/DDBJ databases">
        <title>Characterization of two Paracoccaceae strains isolated from Phycosphere and proposal of Xinfangfangia lacusdiani sp. nov.</title>
        <authorList>
            <person name="Deng Y."/>
            <person name="Zhang Y.Q."/>
        </authorList>
    </citation>
    <scope>NUCLEOTIDE SEQUENCE [LARGE SCALE GENOMIC DNA]</scope>
    <source>
        <strain evidence="3">CPCC 101403</strain>
    </source>
</reference>
<accession>A0ABU3EDH1</accession>
<name>A0ABU3EDH1_9RHOB</name>
<dbReference type="Proteomes" id="UP001251085">
    <property type="component" value="Unassembled WGS sequence"/>
</dbReference>
<protein>
    <submittedName>
        <fullName evidence="2">Uncharacterized protein</fullName>
    </submittedName>
</protein>
<dbReference type="EMBL" id="JAVRQI010000007">
    <property type="protein sequence ID" value="MDT1062280.1"/>
    <property type="molecule type" value="Genomic_DNA"/>
</dbReference>
<sequence>MTRKNGDDEQDNPATNPDRENGQGKHDGSAHQPEEFLKSGPQGAKPDTAMGGNRDKKEDC</sequence>
<evidence type="ECO:0000313" key="3">
    <source>
        <dbReference type="Proteomes" id="UP001251085"/>
    </source>
</evidence>
<dbReference type="RefSeq" id="WP_311759377.1">
    <property type="nucleotide sequence ID" value="NZ_JAVRQI010000007.1"/>
</dbReference>
<keyword evidence="3" id="KW-1185">Reference proteome</keyword>
<feature type="region of interest" description="Disordered" evidence="1">
    <location>
        <begin position="1"/>
        <end position="60"/>
    </location>
</feature>
<proteinExistence type="predicted"/>